<dbReference type="EMBL" id="JQGC01000009">
    <property type="protein sequence ID" value="KFL30973.1"/>
    <property type="molecule type" value="Genomic_DNA"/>
</dbReference>
<dbReference type="InterPro" id="IPR035901">
    <property type="entry name" value="GIY-YIG_endonuc_sf"/>
</dbReference>
<accession>A0A087M270</accession>
<proteinExistence type="predicted"/>
<gene>
    <name evidence="1" type="ORF">JP75_11505</name>
</gene>
<evidence type="ECO:0008006" key="3">
    <source>
        <dbReference type="Google" id="ProtNLM"/>
    </source>
</evidence>
<dbReference type="AlphaFoldDB" id="A0A087M270"/>
<evidence type="ECO:0000313" key="1">
    <source>
        <dbReference type="EMBL" id="KFL30973.1"/>
    </source>
</evidence>
<dbReference type="Proteomes" id="UP000028981">
    <property type="component" value="Unassembled WGS sequence"/>
</dbReference>
<protein>
    <recommendedName>
        <fullName evidence="3">GIY-YIG domain-containing protein</fullName>
    </recommendedName>
</protein>
<organism evidence="1 2">
    <name type="scientific">Devosia riboflavina</name>
    <dbReference type="NCBI Taxonomy" id="46914"/>
    <lineage>
        <taxon>Bacteria</taxon>
        <taxon>Pseudomonadati</taxon>
        <taxon>Pseudomonadota</taxon>
        <taxon>Alphaproteobacteria</taxon>
        <taxon>Hyphomicrobiales</taxon>
        <taxon>Devosiaceae</taxon>
        <taxon>Devosia</taxon>
    </lineage>
</organism>
<reference evidence="1 2" key="1">
    <citation type="submission" date="2014-08" db="EMBL/GenBank/DDBJ databases">
        <authorList>
            <person name="Hassan Y.I."/>
            <person name="Lepp D."/>
            <person name="Zhou T."/>
        </authorList>
    </citation>
    <scope>NUCLEOTIDE SEQUENCE [LARGE SCALE GENOMIC DNA]</scope>
    <source>
        <strain evidence="1 2">IFO13584</strain>
    </source>
</reference>
<dbReference type="SUPFAM" id="SSF82771">
    <property type="entry name" value="GIY-YIG endonuclease"/>
    <property type="match status" value="1"/>
</dbReference>
<name>A0A087M270_9HYPH</name>
<sequence length="91" mass="10364">MVNWQNVVGYIGKAKEAQNRLAGHERLDEAMRKGYVRLFAYETRWSDPFYEDLEKDLIHKYSPPLNLHHNPMRSVAAALASRGTGIAGMFG</sequence>
<keyword evidence="2" id="KW-1185">Reference proteome</keyword>
<comment type="caution">
    <text evidence="1">The sequence shown here is derived from an EMBL/GenBank/DDBJ whole genome shotgun (WGS) entry which is preliminary data.</text>
</comment>
<evidence type="ECO:0000313" key="2">
    <source>
        <dbReference type="Proteomes" id="UP000028981"/>
    </source>
</evidence>